<dbReference type="InterPro" id="IPR010487">
    <property type="entry name" value="NGRN/Rrg9"/>
</dbReference>
<evidence type="ECO:0000256" key="2">
    <source>
        <dbReference type="ARBA" id="ARBA00010895"/>
    </source>
</evidence>
<dbReference type="GO" id="GO:0005634">
    <property type="term" value="C:nucleus"/>
    <property type="evidence" value="ECO:0007669"/>
    <property type="project" value="TreeGrafter"/>
</dbReference>
<dbReference type="Proteomes" id="UP000193648">
    <property type="component" value="Unassembled WGS sequence"/>
</dbReference>
<dbReference type="InParanoid" id="A0A1Y2H569"/>
<dbReference type="Pfam" id="PF06413">
    <property type="entry name" value="Neugrin"/>
    <property type="match status" value="1"/>
</dbReference>
<organism evidence="5 6">
    <name type="scientific">Lobosporangium transversale</name>
    <dbReference type="NCBI Taxonomy" id="64571"/>
    <lineage>
        <taxon>Eukaryota</taxon>
        <taxon>Fungi</taxon>
        <taxon>Fungi incertae sedis</taxon>
        <taxon>Mucoromycota</taxon>
        <taxon>Mortierellomycotina</taxon>
        <taxon>Mortierellomycetes</taxon>
        <taxon>Mortierellales</taxon>
        <taxon>Mortierellaceae</taxon>
        <taxon>Lobosporangium</taxon>
    </lineage>
</organism>
<feature type="region of interest" description="Disordered" evidence="4">
    <location>
        <begin position="58"/>
        <end position="100"/>
    </location>
</feature>
<dbReference type="OrthoDB" id="5578174at2759"/>
<dbReference type="RefSeq" id="XP_021885867.1">
    <property type="nucleotide sequence ID" value="XM_022026254.1"/>
</dbReference>
<sequence length="240" mass="28324">MREASDRWGLDVTEFASLVFPEGRSKIMEETKKLTAARISKGHIGERISKYERNTLRDQQAREVLGQRTNHRSLTRGRLSPNPHLHKDSKGMSEEEKEDSMPLWMKHKLAIKEKLLGKAWIPQKRISRQAMEEVRYLRKQFPEEWTTDKLAKHFNISSESVRRILRTDFQLSPERVAEQDEAKERMRKEKVAAALERLKTERHARWLEIKAERRQMRLSRNPPVEGRIKLGAPKRSIINE</sequence>
<proteinExistence type="inferred from homology"/>
<evidence type="ECO:0000256" key="3">
    <source>
        <dbReference type="ARBA" id="ARBA00013566"/>
    </source>
</evidence>
<dbReference type="STRING" id="64571.A0A1Y2H569"/>
<feature type="region of interest" description="Disordered" evidence="4">
    <location>
        <begin position="218"/>
        <end position="240"/>
    </location>
</feature>
<reference evidence="5 6" key="1">
    <citation type="submission" date="2016-07" db="EMBL/GenBank/DDBJ databases">
        <title>Pervasive Adenine N6-methylation of Active Genes in Fungi.</title>
        <authorList>
            <consortium name="DOE Joint Genome Institute"/>
            <person name="Mondo S.J."/>
            <person name="Dannebaum R.O."/>
            <person name="Kuo R.C."/>
            <person name="Labutti K."/>
            <person name="Haridas S."/>
            <person name="Kuo A."/>
            <person name="Salamov A."/>
            <person name="Ahrendt S.R."/>
            <person name="Lipzen A."/>
            <person name="Sullivan W."/>
            <person name="Andreopoulos W.B."/>
            <person name="Clum A."/>
            <person name="Lindquist E."/>
            <person name="Daum C."/>
            <person name="Ramamoorthy G.K."/>
            <person name="Gryganskyi A."/>
            <person name="Culley D."/>
            <person name="Magnuson J.K."/>
            <person name="James T.Y."/>
            <person name="O'Malley M.A."/>
            <person name="Stajich J.E."/>
            <person name="Spatafora J.W."/>
            <person name="Visel A."/>
            <person name="Grigoriev I.V."/>
        </authorList>
    </citation>
    <scope>NUCLEOTIDE SEQUENCE [LARGE SCALE GENOMIC DNA]</scope>
    <source>
        <strain evidence="5 6">NRRL 3116</strain>
    </source>
</reference>
<dbReference type="PANTHER" id="PTHR13475">
    <property type="entry name" value="NEUGRIN"/>
    <property type="match status" value="1"/>
</dbReference>
<dbReference type="EMBL" id="MCFF01000002">
    <property type="protein sequence ID" value="ORZ28182.1"/>
    <property type="molecule type" value="Genomic_DNA"/>
</dbReference>
<name>A0A1Y2H569_9FUNG</name>
<evidence type="ECO:0000256" key="1">
    <source>
        <dbReference type="ARBA" id="ARBA00003548"/>
    </source>
</evidence>
<comment type="similarity">
    <text evidence="2">Belongs to the RRG9 family.</text>
</comment>
<keyword evidence="6" id="KW-1185">Reference proteome</keyword>
<comment type="function">
    <text evidence="1">Required for respiratory activity and maintenance and expression of the mitochondrial genome.</text>
</comment>
<evidence type="ECO:0000313" key="5">
    <source>
        <dbReference type="EMBL" id="ORZ28182.1"/>
    </source>
</evidence>
<feature type="compositionally biased region" description="Basic and acidic residues" evidence="4">
    <location>
        <begin position="85"/>
        <end position="94"/>
    </location>
</feature>
<dbReference type="PANTHER" id="PTHR13475:SF3">
    <property type="entry name" value="NEUGRIN"/>
    <property type="match status" value="1"/>
</dbReference>
<accession>A0A1Y2H569</accession>
<evidence type="ECO:0000256" key="4">
    <source>
        <dbReference type="SAM" id="MobiDB-lite"/>
    </source>
</evidence>
<dbReference type="GeneID" id="33568097"/>
<comment type="caution">
    <text evidence="5">The sequence shown here is derived from an EMBL/GenBank/DDBJ whole genome shotgun (WGS) entry which is preliminary data.</text>
</comment>
<dbReference type="AlphaFoldDB" id="A0A1Y2H569"/>
<gene>
    <name evidence="5" type="ORF">BCR41DRAFT_366863</name>
</gene>
<protein>
    <recommendedName>
        <fullName evidence="3">Required for respiratory growth protein 9, mitochondrial</fullName>
    </recommendedName>
</protein>
<evidence type="ECO:0000313" key="6">
    <source>
        <dbReference type="Proteomes" id="UP000193648"/>
    </source>
</evidence>